<organism evidence="2 3">
    <name type="scientific">Candidatus Muproteobacteria bacterium RBG_19FT_COMBO_61_10</name>
    <dbReference type="NCBI Taxonomy" id="1817761"/>
    <lineage>
        <taxon>Bacteria</taxon>
        <taxon>Pseudomonadati</taxon>
        <taxon>Pseudomonadota</taxon>
        <taxon>Candidatus Muproteobacteria</taxon>
    </lineage>
</organism>
<evidence type="ECO:0000313" key="2">
    <source>
        <dbReference type="EMBL" id="OGI59106.1"/>
    </source>
</evidence>
<keyword evidence="1" id="KW-0472">Membrane</keyword>
<proteinExistence type="predicted"/>
<name>A0A1F6UP32_9PROT</name>
<dbReference type="Proteomes" id="UP000177950">
    <property type="component" value="Unassembled WGS sequence"/>
</dbReference>
<dbReference type="PANTHER" id="PTHR31876:SF26">
    <property type="entry name" value="PROTEIN LIKE COV 2"/>
    <property type="match status" value="1"/>
</dbReference>
<sequence length="215" mass="23281">MSQLRHYLIAGLLVWLPILVTVLIIKFLIDLMDTTLLLLPSAIQPETLLGFNIPGLGVVLSGVVLLTTGMVVTNLMGRNMVSLWERLLMRIPLVRPIYSAAKQLSETLFSGSGKSFRKVVLVEYPRPGLWTLAFVTGDGVEEAIEKTGRDLVNIFVPTTPNPTSGFFLMVPSKDIIELNMSVDAGIKLILSAGAVGPDERKAEAGPQDKKAGAVL</sequence>
<dbReference type="InterPro" id="IPR007462">
    <property type="entry name" value="COV1-like"/>
</dbReference>
<accession>A0A1F6UP32</accession>
<keyword evidence="1" id="KW-0812">Transmembrane</keyword>
<dbReference type="Pfam" id="PF04367">
    <property type="entry name" value="DUF502"/>
    <property type="match status" value="1"/>
</dbReference>
<keyword evidence="1" id="KW-1133">Transmembrane helix</keyword>
<dbReference type="EMBL" id="MFSV01000011">
    <property type="protein sequence ID" value="OGI59106.1"/>
    <property type="molecule type" value="Genomic_DNA"/>
</dbReference>
<evidence type="ECO:0008006" key="4">
    <source>
        <dbReference type="Google" id="ProtNLM"/>
    </source>
</evidence>
<comment type="caution">
    <text evidence="2">The sequence shown here is derived from an EMBL/GenBank/DDBJ whole genome shotgun (WGS) entry which is preliminary data.</text>
</comment>
<evidence type="ECO:0000313" key="3">
    <source>
        <dbReference type="Proteomes" id="UP000177950"/>
    </source>
</evidence>
<dbReference type="AlphaFoldDB" id="A0A1F6UP32"/>
<protein>
    <recommendedName>
        <fullName evidence="4">DUF502 domain-containing protein</fullName>
    </recommendedName>
</protein>
<dbReference type="PANTHER" id="PTHR31876">
    <property type="entry name" value="COV-LIKE PROTEIN 1"/>
    <property type="match status" value="1"/>
</dbReference>
<feature type="transmembrane region" description="Helical" evidence="1">
    <location>
        <begin position="49"/>
        <end position="72"/>
    </location>
</feature>
<reference evidence="2 3" key="1">
    <citation type="journal article" date="2016" name="Nat. Commun.">
        <title>Thousands of microbial genomes shed light on interconnected biogeochemical processes in an aquifer system.</title>
        <authorList>
            <person name="Anantharaman K."/>
            <person name="Brown C.T."/>
            <person name="Hug L.A."/>
            <person name="Sharon I."/>
            <person name="Castelle C.J."/>
            <person name="Probst A.J."/>
            <person name="Thomas B.C."/>
            <person name="Singh A."/>
            <person name="Wilkins M.J."/>
            <person name="Karaoz U."/>
            <person name="Brodie E.L."/>
            <person name="Williams K.H."/>
            <person name="Hubbard S.S."/>
            <person name="Banfield J.F."/>
        </authorList>
    </citation>
    <scope>NUCLEOTIDE SEQUENCE [LARGE SCALE GENOMIC DNA]</scope>
</reference>
<gene>
    <name evidence="2" type="ORF">A2V58_07915</name>
</gene>
<evidence type="ECO:0000256" key="1">
    <source>
        <dbReference type="SAM" id="Phobius"/>
    </source>
</evidence>
<feature type="transmembrane region" description="Helical" evidence="1">
    <location>
        <begin position="7"/>
        <end position="29"/>
    </location>
</feature>